<proteinExistence type="predicted"/>
<reference evidence="1" key="1">
    <citation type="submission" date="2019-08" db="EMBL/GenBank/DDBJ databases">
        <authorList>
            <person name="Kucharzyk K."/>
            <person name="Murdoch R.W."/>
            <person name="Higgins S."/>
            <person name="Loffler F."/>
        </authorList>
    </citation>
    <scope>NUCLEOTIDE SEQUENCE</scope>
</reference>
<dbReference type="EMBL" id="VSSQ01084436">
    <property type="protein sequence ID" value="MPN32429.1"/>
    <property type="molecule type" value="Genomic_DNA"/>
</dbReference>
<dbReference type="AlphaFoldDB" id="A0A645H356"/>
<gene>
    <name evidence="1" type="ORF">SDC9_179907</name>
</gene>
<evidence type="ECO:0000313" key="1">
    <source>
        <dbReference type="EMBL" id="MPN32429.1"/>
    </source>
</evidence>
<protein>
    <submittedName>
        <fullName evidence="1">Uncharacterized protein</fullName>
    </submittedName>
</protein>
<accession>A0A645H356</accession>
<name>A0A645H356_9ZZZZ</name>
<organism evidence="1">
    <name type="scientific">bioreactor metagenome</name>
    <dbReference type="NCBI Taxonomy" id="1076179"/>
    <lineage>
        <taxon>unclassified sequences</taxon>
        <taxon>metagenomes</taxon>
        <taxon>ecological metagenomes</taxon>
    </lineage>
</organism>
<sequence length="108" mass="12273">MPFAKGFYFGIHGIQVVIGTADMIMETAYPVNKGLGFFFSGFFKYLLWRAFFIDDPFIHIEHPGRDILGKFHLVGNNEHGHARFGQTANDRQNLAYHGGIKSRGRLVK</sequence>
<comment type="caution">
    <text evidence="1">The sequence shown here is derived from an EMBL/GenBank/DDBJ whole genome shotgun (WGS) entry which is preliminary data.</text>
</comment>